<evidence type="ECO:0000313" key="7">
    <source>
        <dbReference type="EMBL" id="AZK44377.1"/>
    </source>
</evidence>
<dbReference type="Pfam" id="PF03606">
    <property type="entry name" value="DcuC"/>
    <property type="match status" value="1"/>
</dbReference>
<evidence type="ECO:0000313" key="8">
    <source>
        <dbReference type="Proteomes" id="UP000278804"/>
    </source>
</evidence>
<reference evidence="7 8" key="1">
    <citation type="journal article" date="2020" name="Int. J. Syst. Evol. Microbiol.">
        <title>Description of Erysipelothrix piscisicarius sp. nov., an emergent fish pathogen, and assessment of virulence using a tiger barb (Puntigrus tetrazona) infection model.</title>
        <authorList>
            <person name="Pomaranski E.K."/>
            <person name="Griffin M.J."/>
            <person name="Camus A.C."/>
            <person name="Armwood A.R."/>
            <person name="Shelley J."/>
            <person name="Waldbieser G.C."/>
            <person name="LaFrentz B.R."/>
            <person name="Garcia J.C."/>
            <person name="Yanong R."/>
            <person name="Soto E."/>
        </authorList>
    </citation>
    <scope>NUCLEOTIDE SEQUENCE [LARGE SCALE GENOMIC DNA]</scope>
    <source>
        <strain evidence="7 8">15TAL0474</strain>
    </source>
</reference>
<dbReference type="InterPro" id="IPR018385">
    <property type="entry name" value="C4_dicarb_anaerob_car-like"/>
</dbReference>
<dbReference type="EMBL" id="CP034234">
    <property type="protein sequence ID" value="AZK44377.1"/>
    <property type="molecule type" value="Genomic_DNA"/>
</dbReference>
<evidence type="ECO:0000256" key="5">
    <source>
        <dbReference type="ARBA" id="ARBA00023136"/>
    </source>
</evidence>
<gene>
    <name evidence="7" type="ORF">EEI45_06155</name>
</gene>
<feature type="transmembrane region" description="Helical" evidence="6">
    <location>
        <begin position="118"/>
        <end position="135"/>
    </location>
</feature>
<keyword evidence="4 6" id="KW-1133">Transmembrane helix</keyword>
<dbReference type="PANTHER" id="PTHR43652:SF6">
    <property type="entry name" value="ARGININE REPRESSOR"/>
    <property type="match status" value="1"/>
</dbReference>
<comment type="subcellular location">
    <subcellularLocation>
        <location evidence="1">Cell membrane</location>
        <topology evidence="1">Multi-pass membrane protein</topology>
    </subcellularLocation>
</comment>
<protein>
    <submittedName>
        <fullName evidence="7">YfcC family protein</fullName>
    </submittedName>
</protein>
<evidence type="ECO:0000256" key="1">
    <source>
        <dbReference type="ARBA" id="ARBA00004651"/>
    </source>
</evidence>
<keyword evidence="8" id="KW-1185">Reference proteome</keyword>
<feature type="transmembrane region" description="Helical" evidence="6">
    <location>
        <begin position="140"/>
        <end position="162"/>
    </location>
</feature>
<feature type="transmembrane region" description="Helical" evidence="6">
    <location>
        <begin position="174"/>
        <end position="196"/>
    </location>
</feature>
<dbReference type="PANTHER" id="PTHR43652">
    <property type="entry name" value="BASIC AMINO ACID ANTIPORTER YFCC-RELATED"/>
    <property type="match status" value="1"/>
</dbReference>
<feature type="transmembrane region" description="Helical" evidence="6">
    <location>
        <begin position="53"/>
        <end position="71"/>
    </location>
</feature>
<sequence length="466" mass="49388">MAKEKKSRKMLSSFSILFIILFVLALVTVLIPDVTSATLSTVMMAPVKGFADAIDVCVFVMILGGFLGLVTKTGALDAGIAALVKKLKGNELVIIPVLMTLFSICGSTYGMLEETVPFYALLTATMVAAGFDAVVGSAVVLLGAGAGVLGSTINPFAVGAALDAIPKDIPVNNGLVMLIGLVLWISALLTSIYFVMSYAKKVKQDKGSTILSLQEQQEIDKHYGHAEGATAVELTGTHKTVLILFGITFLVMILSFIPWGSFGITFFDSWTAWLTGIPFGEWYFQEATTWFLLMGIIIGIVGKLNEKEIVDTFMDGAADMMSVVLVIALARGASVLMTETGLDVYILTNAANALKGVPGIIFAPLAYLLYLVLTFLIPSSSGLATVSMPIMAPLASELGFSPEVMVMIFVAGSGLVNLFTPTCGAIMGGLAIAKVEYSTWIKFSKKIILIIAIVSVIILTGAMLII</sequence>
<keyword evidence="3 6" id="KW-0812">Transmembrane</keyword>
<feature type="transmembrane region" description="Helical" evidence="6">
    <location>
        <begin position="92"/>
        <end position="112"/>
    </location>
</feature>
<dbReference type="RefSeq" id="WP_125164550.1">
    <property type="nucleotide sequence ID" value="NZ_CP034234.1"/>
</dbReference>
<evidence type="ECO:0000256" key="6">
    <source>
        <dbReference type="SAM" id="Phobius"/>
    </source>
</evidence>
<feature type="transmembrane region" description="Helical" evidence="6">
    <location>
        <begin position="241"/>
        <end position="267"/>
    </location>
</feature>
<dbReference type="AlphaFoldDB" id="A0A3S8RNC1"/>
<evidence type="ECO:0000256" key="4">
    <source>
        <dbReference type="ARBA" id="ARBA00022989"/>
    </source>
</evidence>
<proteinExistence type="predicted"/>
<keyword evidence="2" id="KW-1003">Cell membrane</keyword>
<dbReference type="InterPro" id="IPR051679">
    <property type="entry name" value="DASS-Related_Transporters"/>
</dbReference>
<keyword evidence="5 6" id="KW-0472">Membrane</keyword>
<dbReference type="GO" id="GO:0005886">
    <property type="term" value="C:plasma membrane"/>
    <property type="evidence" value="ECO:0007669"/>
    <property type="project" value="UniProtKB-SubCell"/>
</dbReference>
<dbReference type="KEGG" id="eri:EEI45_06155"/>
<dbReference type="Proteomes" id="UP000278804">
    <property type="component" value="Chromosome"/>
</dbReference>
<evidence type="ECO:0000256" key="3">
    <source>
        <dbReference type="ARBA" id="ARBA00022692"/>
    </source>
</evidence>
<feature type="transmembrane region" description="Helical" evidence="6">
    <location>
        <begin position="357"/>
        <end position="378"/>
    </location>
</feature>
<organism evidence="7 8">
    <name type="scientific">Erysipelothrix piscisicarius</name>
    <dbReference type="NCBI Taxonomy" id="2485784"/>
    <lineage>
        <taxon>Bacteria</taxon>
        <taxon>Bacillati</taxon>
        <taxon>Bacillota</taxon>
        <taxon>Erysipelotrichia</taxon>
        <taxon>Erysipelotrichales</taxon>
        <taxon>Erysipelotrichaceae</taxon>
        <taxon>Erysipelothrix</taxon>
    </lineage>
</organism>
<feature type="transmembrane region" description="Helical" evidence="6">
    <location>
        <begin position="287"/>
        <end position="305"/>
    </location>
</feature>
<evidence type="ECO:0000256" key="2">
    <source>
        <dbReference type="ARBA" id="ARBA00022475"/>
    </source>
</evidence>
<feature type="transmembrane region" description="Helical" evidence="6">
    <location>
        <begin position="447"/>
        <end position="465"/>
    </location>
</feature>
<accession>A0A3S8RNC1</accession>
<name>A0A3S8RNC1_9FIRM</name>